<proteinExistence type="predicted"/>
<name>A0A0F9JGM8_9ZZZZ</name>
<reference evidence="1" key="1">
    <citation type="journal article" date="2015" name="Nature">
        <title>Complex archaea that bridge the gap between prokaryotes and eukaryotes.</title>
        <authorList>
            <person name="Spang A."/>
            <person name="Saw J.H."/>
            <person name="Jorgensen S.L."/>
            <person name="Zaremba-Niedzwiedzka K."/>
            <person name="Martijn J."/>
            <person name="Lind A.E."/>
            <person name="van Eijk R."/>
            <person name="Schleper C."/>
            <person name="Guy L."/>
            <person name="Ettema T.J."/>
        </authorList>
    </citation>
    <scope>NUCLEOTIDE SEQUENCE</scope>
</reference>
<gene>
    <name evidence="1" type="ORF">LCGC14_1457760</name>
</gene>
<dbReference type="EMBL" id="LAZR01010114">
    <property type="protein sequence ID" value="KKM68748.1"/>
    <property type="molecule type" value="Genomic_DNA"/>
</dbReference>
<comment type="caution">
    <text evidence="1">The sequence shown here is derived from an EMBL/GenBank/DDBJ whole genome shotgun (WGS) entry which is preliminary data.</text>
</comment>
<dbReference type="AlphaFoldDB" id="A0A0F9JGM8"/>
<accession>A0A0F9JGM8</accession>
<organism evidence="1">
    <name type="scientific">marine sediment metagenome</name>
    <dbReference type="NCBI Taxonomy" id="412755"/>
    <lineage>
        <taxon>unclassified sequences</taxon>
        <taxon>metagenomes</taxon>
        <taxon>ecological metagenomes</taxon>
    </lineage>
</organism>
<evidence type="ECO:0000313" key="1">
    <source>
        <dbReference type="EMBL" id="KKM68748.1"/>
    </source>
</evidence>
<sequence>MREAYCYISIEIDGDLVSETPLAEMSTVLRKAADKIASFEEDQNLNKSIPLRIGRKKIGHADLDVMEQDDKAIDGAPLT</sequence>
<protein>
    <submittedName>
        <fullName evidence="1">Uncharacterized protein</fullName>
    </submittedName>
</protein>